<dbReference type="SUPFAM" id="SSF103473">
    <property type="entry name" value="MFS general substrate transporter"/>
    <property type="match status" value="1"/>
</dbReference>
<comment type="caution">
    <text evidence="1">The sequence shown here is derived from an EMBL/GenBank/DDBJ whole genome shotgun (WGS) entry which is preliminary data.</text>
</comment>
<accession>A0A917T5I3</accession>
<gene>
    <name evidence="1" type="ORF">GCM10011534_36500</name>
</gene>
<keyword evidence="2" id="KW-1185">Reference proteome</keyword>
<reference evidence="1" key="1">
    <citation type="journal article" date="2014" name="Int. J. Syst. Evol. Microbiol.">
        <title>Complete genome sequence of Corynebacterium casei LMG S-19264T (=DSM 44701T), isolated from a smear-ripened cheese.</title>
        <authorList>
            <consortium name="US DOE Joint Genome Institute (JGI-PGF)"/>
            <person name="Walter F."/>
            <person name="Albersmeier A."/>
            <person name="Kalinowski J."/>
            <person name="Ruckert C."/>
        </authorList>
    </citation>
    <scope>NUCLEOTIDE SEQUENCE</scope>
    <source>
        <strain evidence="1">CGMCC 1.6293</strain>
    </source>
</reference>
<sequence>MGIYRFWRDLGYAIGGLGLGLAASLTGLAEPAFWFVAGSMFLSGGLLFWLSEETHPRLDPADPPEPAEA</sequence>
<dbReference type="AlphaFoldDB" id="A0A917T5I3"/>
<organism evidence="1 2">
    <name type="scientific">Pseudooceanicola nanhaiensis</name>
    <dbReference type="NCBI Taxonomy" id="375761"/>
    <lineage>
        <taxon>Bacteria</taxon>
        <taxon>Pseudomonadati</taxon>
        <taxon>Pseudomonadota</taxon>
        <taxon>Alphaproteobacteria</taxon>
        <taxon>Rhodobacterales</taxon>
        <taxon>Paracoccaceae</taxon>
        <taxon>Pseudooceanicola</taxon>
    </lineage>
</organism>
<dbReference type="RefSeq" id="WP_028288292.1">
    <property type="nucleotide sequence ID" value="NZ_BMLF01000003.1"/>
</dbReference>
<proteinExistence type="predicted"/>
<dbReference type="Proteomes" id="UP000649829">
    <property type="component" value="Unassembled WGS sequence"/>
</dbReference>
<evidence type="ECO:0000313" key="2">
    <source>
        <dbReference type="Proteomes" id="UP000649829"/>
    </source>
</evidence>
<evidence type="ECO:0008006" key="3">
    <source>
        <dbReference type="Google" id="ProtNLM"/>
    </source>
</evidence>
<dbReference type="InterPro" id="IPR036259">
    <property type="entry name" value="MFS_trans_sf"/>
</dbReference>
<protein>
    <recommendedName>
        <fullName evidence="3">MFS transporter</fullName>
    </recommendedName>
</protein>
<dbReference type="EMBL" id="BMLF01000003">
    <property type="protein sequence ID" value="GGM11144.1"/>
    <property type="molecule type" value="Genomic_DNA"/>
</dbReference>
<name>A0A917T5I3_9RHOB</name>
<reference evidence="1" key="2">
    <citation type="submission" date="2020-09" db="EMBL/GenBank/DDBJ databases">
        <authorList>
            <person name="Sun Q."/>
            <person name="Zhou Y."/>
        </authorList>
    </citation>
    <scope>NUCLEOTIDE SEQUENCE</scope>
    <source>
        <strain evidence="1">CGMCC 1.6293</strain>
    </source>
</reference>
<evidence type="ECO:0000313" key="1">
    <source>
        <dbReference type="EMBL" id="GGM11144.1"/>
    </source>
</evidence>
<dbReference type="Gene3D" id="1.20.1250.20">
    <property type="entry name" value="MFS general substrate transporter like domains"/>
    <property type="match status" value="1"/>
</dbReference>